<dbReference type="Proteomes" id="UP000054877">
    <property type="component" value="Unassembled WGS sequence"/>
</dbReference>
<dbReference type="EMBL" id="LNYX01000031">
    <property type="protein sequence ID" value="KTD61878.1"/>
    <property type="molecule type" value="Genomic_DNA"/>
</dbReference>
<proteinExistence type="predicted"/>
<gene>
    <name evidence="1" type="ORF">Lspi_2508</name>
</gene>
<keyword evidence="2" id="KW-1185">Reference proteome</keyword>
<protein>
    <submittedName>
        <fullName evidence="1">Uncharacterized protein</fullName>
    </submittedName>
</protein>
<organism evidence="1 2">
    <name type="scientific">Legionella spiritensis</name>
    <dbReference type="NCBI Taxonomy" id="452"/>
    <lineage>
        <taxon>Bacteria</taxon>
        <taxon>Pseudomonadati</taxon>
        <taxon>Pseudomonadota</taxon>
        <taxon>Gammaproteobacteria</taxon>
        <taxon>Legionellales</taxon>
        <taxon>Legionellaceae</taxon>
        <taxon>Legionella</taxon>
    </lineage>
</organism>
<dbReference type="STRING" id="452.Lspi_2508"/>
<name>A0A0W0YZE6_LEGSP</name>
<comment type="caution">
    <text evidence="1">The sequence shown here is derived from an EMBL/GenBank/DDBJ whole genome shotgun (WGS) entry which is preliminary data.</text>
</comment>
<accession>A0A0W0YZE6</accession>
<evidence type="ECO:0000313" key="1">
    <source>
        <dbReference type="EMBL" id="KTD61878.1"/>
    </source>
</evidence>
<sequence length="97" mass="11939">MVFVIRFHKTTTLEHNNKQIAWNFFDKSQNSHLLDIYKVHSEILDEFTRILQTFMTKYDLIRLLMHRPLIYEQFCLYDEVENKEYKVLILRQLSDQV</sequence>
<dbReference type="AlphaFoldDB" id="A0A0W0YZE6"/>
<evidence type="ECO:0000313" key="2">
    <source>
        <dbReference type="Proteomes" id="UP000054877"/>
    </source>
</evidence>
<reference evidence="1 2" key="1">
    <citation type="submission" date="2015-11" db="EMBL/GenBank/DDBJ databases">
        <title>Genomic analysis of 38 Legionella species identifies large and diverse effector repertoires.</title>
        <authorList>
            <person name="Burstein D."/>
            <person name="Amaro F."/>
            <person name="Zusman T."/>
            <person name="Lifshitz Z."/>
            <person name="Cohen O."/>
            <person name="Gilbert J.A."/>
            <person name="Pupko T."/>
            <person name="Shuman H.A."/>
            <person name="Segal G."/>
        </authorList>
    </citation>
    <scope>NUCLEOTIDE SEQUENCE [LARGE SCALE GENOMIC DNA]</scope>
    <source>
        <strain evidence="1 2">Mt.St.Helens-9</strain>
    </source>
</reference>
<dbReference type="PATRIC" id="fig|452.5.peg.2772"/>